<proteinExistence type="predicted"/>
<dbReference type="EMBL" id="KZ824962">
    <property type="protein sequence ID" value="RAH69128.1"/>
    <property type="molecule type" value="Genomic_DNA"/>
</dbReference>
<dbReference type="Proteomes" id="UP000249661">
    <property type="component" value="Unassembled WGS sequence"/>
</dbReference>
<sequence length="201" mass="20850">MVLARPQILRASARALGTVRQTVPTQQFARRTYAQAAESTNKSSDLPWLIGSLGLGIPGAYYLLATGPKAAASSHDTPDTHHHGEPKGKTSTSAPIEKEESASAQDSAPQPDRDAEQKTESDSGAAAATASTDGKAPSEADEPSTRKEAGNASTISGKQEGISNATTDHPHVNEPGKSVKGEGETETAKVKGTVSPDRPQQ</sequence>
<protein>
    <submittedName>
        <fullName evidence="1">Uncharacterized protein</fullName>
    </submittedName>
</protein>
<gene>
    <name evidence="1" type="ORF">BO66DRAFT_392632</name>
</gene>
<evidence type="ECO:0000313" key="2">
    <source>
        <dbReference type="Proteomes" id="UP000249661"/>
    </source>
</evidence>
<reference evidence="1" key="1">
    <citation type="submission" date="2018-02" db="EMBL/GenBank/DDBJ databases">
        <title>The genomes of Aspergillus section Nigri reveals drivers in fungal speciation.</title>
        <authorList>
            <consortium name="DOE Joint Genome Institute"/>
            <person name="Vesth T.C."/>
            <person name="Nybo J."/>
            <person name="Theobald S."/>
            <person name="Brandl J."/>
            <person name="Frisvad J.C."/>
            <person name="Nielsen K.F."/>
            <person name="Lyhne E.K."/>
            <person name="Kogle M.E."/>
            <person name="Kuo A."/>
            <person name="Riley R."/>
            <person name="Clum A."/>
            <person name="Nolan M."/>
            <person name="Lipzen A."/>
            <person name="Salamov A."/>
            <person name="Henrissat B."/>
            <person name="Wiebenga A."/>
            <person name="De vries R.P."/>
            <person name="Grigoriev I.V."/>
            <person name="Mortensen U.H."/>
            <person name="Andersen M.R."/>
            <person name="Baker S.E."/>
        </authorList>
    </citation>
    <scope>NUCLEOTIDE SEQUENCE</scope>
    <source>
        <strain evidence="1">CBS 121060</strain>
    </source>
</reference>
<name>A0ACD1H6B4_9EURO</name>
<accession>A0ACD1H6B4</accession>
<evidence type="ECO:0000313" key="1">
    <source>
        <dbReference type="EMBL" id="RAH69128.1"/>
    </source>
</evidence>
<organism evidence="1 2">
    <name type="scientific">Aspergillus aculeatinus CBS 121060</name>
    <dbReference type="NCBI Taxonomy" id="1448322"/>
    <lineage>
        <taxon>Eukaryota</taxon>
        <taxon>Fungi</taxon>
        <taxon>Dikarya</taxon>
        <taxon>Ascomycota</taxon>
        <taxon>Pezizomycotina</taxon>
        <taxon>Eurotiomycetes</taxon>
        <taxon>Eurotiomycetidae</taxon>
        <taxon>Eurotiales</taxon>
        <taxon>Aspergillaceae</taxon>
        <taxon>Aspergillus</taxon>
        <taxon>Aspergillus subgen. Circumdati</taxon>
    </lineage>
</organism>
<keyword evidence="2" id="KW-1185">Reference proteome</keyword>